<dbReference type="InterPro" id="IPR044946">
    <property type="entry name" value="Restrct_endonuc_typeI_TRD_sf"/>
</dbReference>
<feature type="coiled-coil region" evidence="4">
    <location>
        <begin position="534"/>
        <end position="561"/>
    </location>
</feature>
<dbReference type="PANTHER" id="PTHR43140">
    <property type="entry name" value="TYPE-1 RESTRICTION ENZYME ECOKI SPECIFICITY PROTEIN"/>
    <property type="match status" value="1"/>
</dbReference>
<dbReference type="InterPro" id="IPR000055">
    <property type="entry name" value="Restrct_endonuc_typeI_TRD"/>
</dbReference>
<dbReference type="RefSeq" id="WP_048172388.1">
    <property type="nucleotide sequence ID" value="NZ_CP009506.1"/>
</dbReference>
<organism evidence="6 7">
    <name type="scientific">Methanosarcina siciliae T4/M</name>
    <dbReference type="NCBI Taxonomy" id="1434120"/>
    <lineage>
        <taxon>Archaea</taxon>
        <taxon>Methanobacteriati</taxon>
        <taxon>Methanobacteriota</taxon>
        <taxon>Stenosarchaea group</taxon>
        <taxon>Methanomicrobia</taxon>
        <taxon>Methanosarcinales</taxon>
        <taxon>Methanosarcinaceae</taxon>
        <taxon>Methanosarcina</taxon>
    </lineage>
</organism>
<dbReference type="CDD" id="cd17273">
    <property type="entry name" value="RMtype1_S_EcoJA69PI-TRD1-CR1_like"/>
    <property type="match status" value="1"/>
</dbReference>
<dbReference type="KEGG" id="msw:MSSIT_2068"/>
<evidence type="ECO:0000313" key="7">
    <source>
        <dbReference type="Proteomes" id="UP000033111"/>
    </source>
</evidence>
<name>A0A0E3P592_9EURY</name>
<evidence type="ECO:0000259" key="5">
    <source>
        <dbReference type="Pfam" id="PF01420"/>
    </source>
</evidence>
<evidence type="ECO:0000256" key="4">
    <source>
        <dbReference type="SAM" id="Coils"/>
    </source>
</evidence>
<dbReference type="InterPro" id="IPR051212">
    <property type="entry name" value="Type-I_RE_S_subunit"/>
</dbReference>
<dbReference type="SUPFAM" id="SSF116734">
    <property type="entry name" value="DNA methylase specificity domain"/>
    <property type="match status" value="2"/>
</dbReference>
<dbReference type="Proteomes" id="UP000033111">
    <property type="component" value="Chromosome"/>
</dbReference>
<dbReference type="Gene3D" id="3.90.220.20">
    <property type="entry name" value="DNA methylase specificity domains"/>
    <property type="match status" value="2"/>
</dbReference>
<evidence type="ECO:0000313" key="6">
    <source>
        <dbReference type="EMBL" id="AKB28787.1"/>
    </source>
</evidence>
<sequence length="574" mass="65284">MNPETFFENFDLLCEAPNSVEKLRELILQLAVMGKLVPQDPNDEPASVLLDQMRNEKKMLIREKKLRKEESLPPIELKDIPFEISETWKWVHFRDIGHIVGGGTPATSNPDYFSEEGIPWLTPADLYNLKGKFVAKGKRDISELGLQKSSAQLVPAGTVLFSSRAPIGYVAIATEDLATNQGFKSCVPFIMEMNEFIYYFLKYAGKEIDRNASGTTFKEVSGKIMSQVLFPLPPLSEQKRIVSKVDELIALCDKLEARRQKKQEVQSKLNSAALDRMLSAENQEEFAQHWQRICENFDLLYDNPENVEKLRQAILQLAVQGRLVEQNLEDEPASVLIEKIGTKKRQMVKEGKIKKVSPLKQVSECEFPFDLPKNWIWIRLGDGLLKLTDGTHHSPTNESTGDFKYITAKNIKTDGIDLTNITYVTSKIHEEIYSRCDPEYGDILYIKDGATTGVTVINDLEEQFSMLSSVALMKLPSEIENKYLLYMLRSPYFYSLMREGMSGVAITRVTLTKLNNALVPLPPLNEQKRIVEIVEQFMGLCDELESKLRKEREDSEKLMETVVRGLLEGVVVEI</sequence>
<feature type="domain" description="Type I restriction modification DNA specificity" evidence="5">
    <location>
        <begin position="396"/>
        <end position="551"/>
    </location>
</feature>
<dbReference type="OrthoDB" id="84651at2157"/>
<dbReference type="GO" id="GO:0009035">
    <property type="term" value="F:type I site-specific deoxyribonuclease activity"/>
    <property type="evidence" value="ECO:0007669"/>
    <property type="project" value="UniProtKB-EC"/>
</dbReference>
<dbReference type="GO" id="GO:0003677">
    <property type="term" value="F:DNA binding"/>
    <property type="evidence" value="ECO:0007669"/>
    <property type="project" value="UniProtKB-KW"/>
</dbReference>
<dbReference type="REBASE" id="109025">
    <property type="entry name" value="S.MsiT4MORF2066P"/>
</dbReference>
<evidence type="ECO:0000256" key="1">
    <source>
        <dbReference type="ARBA" id="ARBA00010923"/>
    </source>
</evidence>
<comment type="similarity">
    <text evidence="1">Belongs to the type-I restriction system S methylase family.</text>
</comment>
<dbReference type="AlphaFoldDB" id="A0A0E3P592"/>
<dbReference type="EC" id="3.1.21.3" evidence="6"/>
<feature type="domain" description="Type I restriction modification DNA specificity" evidence="5">
    <location>
        <begin position="86"/>
        <end position="263"/>
    </location>
</feature>
<keyword evidence="3" id="KW-0238">DNA-binding</keyword>
<evidence type="ECO:0000256" key="2">
    <source>
        <dbReference type="ARBA" id="ARBA00022747"/>
    </source>
</evidence>
<dbReference type="GeneID" id="24860938"/>
<proteinExistence type="inferred from homology"/>
<dbReference type="PATRIC" id="fig|1434120.4.peg.2673"/>
<keyword evidence="7" id="KW-1185">Reference proteome</keyword>
<dbReference type="CDD" id="cd17246">
    <property type="entry name" value="RMtype1_S_SonII-TRD2-CR2_like"/>
    <property type="match status" value="1"/>
</dbReference>
<dbReference type="GO" id="GO:0009307">
    <property type="term" value="P:DNA restriction-modification system"/>
    <property type="evidence" value="ECO:0007669"/>
    <property type="project" value="UniProtKB-KW"/>
</dbReference>
<keyword evidence="2" id="KW-0680">Restriction system</keyword>
<evidence type="ECO:0000256" key="3">
    <source>
        <dbReference type="ARBA" id="ARBA00023125"/>
    </source>
</evidence>
<keyword evidence="6" id="KW-0378">Hydrolase</keyword>
<reference evidence="6 7" key="1">
    <citation type="submission" date="2014-07" db="EMBL/GenBank/DDBJ databases">
        <title>Methanogenic archaea and the global carbon cycle.</title>
        <authorList>
            <person name="Henriksen J.R."/>
            <person name="Luke J."/>
            <person name="Reinhart S."/>
            <person name="Benedict M.N."/>
            <person name="Youngblut N.D."/>
            <person name="Metcalf M.E."/>
            <person name="Whitaker R.J."/>
            <person name="Metcalf W.W."/>
        </authorList>
    </citation>
    <scope>NUCLEOTIDE SEQUENCE [LARGE SCALE GENOMIC DNA]</scope>
    <source>
        <strain evidence="6 7">T4/M</strain>
    </source>
</reference>
<dbReference type="Pfam" id="PF01420">
    <property type="entry name" value="Methylase_S"/>
    <property type="match status" value="2"/>
</dbReference>
<dbReference type="HOGENOM" id="CLU_021095_10_4_2"/>
<gene>
    <name evidence="6" type="ORF">MSSIT_2068</name>
</gene>
<accession>A0A0E3P592</accession>
<dbReference type="EMBL" id="CP009506">
    <property type="protein sequence ID" value="AKB28787.1"/>
    <property type="molecule type" value="Genomic_DNA"/>
</dbReference>
<dbReference type="PANTHER" id="PTHR43140:SF1">
    <property type="entry name" value="TYPE I RESTRICTION ENZYME ECOKI SPECIFICITY SUBUNIT"/>
    <property type="match status" value="1"/>
</dbReference>
<keyword evidence="4" id="KW-0175">Coiled coil</keyword>
<protein>
    <submittedName>
        <fullName evidence="6">Type I restriction-modification system, specificity subunit S</fullName>
        <ecNumber evidence="6">3.1.21.3</ecNumber>
    </submittedName>
</protein>